<keyword evidence="1" id="KW-0812">Transmembrane</keyword>
<evidence type="ECO:0000256" key="1">
    <source>
        <dbReference type="SAM" id="Phobius"/>
    </source>
</evidence>
<dbReference type="RefSeq" id="WP_088595332.1">
    <property type="nucleotide sequence ID" value="NZ_CP022022.1"/>
</dbReference>
<dbReference type="Proteomes" id="UP000197007">
    <property type="component" value="Chromosome"/>
</dbReference>
<evidence type="ECO:0000313" key="3">
    <source>
        <dbReference type="Proteomes" id="UP000197007"/>
    </source>
</evidence>
<name>A0A1Z4BTA9_9FLAO</name>
<sequence length="287" mass="32731">MKKYLLENYPLIWNTKLLPMLGLAACGHVFFFLLGYIVDKGSIYERVYTIGEEFFPLPFLLHLIVSILLLVFWLMQLSKNNAFKHFYPSNQLKLLGLYTQYFIIIFAVLTFSLSFMAGEKTHLLVIDRPFYGAEEGTIVQGLLIASLFISLLVLCVRITEVRTLLLTIVFSGVLSLVLGMVSAFLFSIFSDANLFFLLVVWMYVAIPFIAILVVVTNLATMPKLFSGILINFSLLFFTPALYGAILLIFKEETFNNMPLLNYGILLSNFLFILLYAPVLHQWRAVPE</sequence>
<keyword evidence="1" id="KW-1133">Transmembrane helix</keyword>
<evidence type="ECO:0000313" key="2">
    <source>
        <dbReference type="EMBL" id="ASF44556.1"/>
    </source>
</evidence>
<proteinExistence type="predicted"/>
<keyword evidence="1" id="KW-0472">Membrane</keyword>
<keyword evidence="3" id="KW-1185">Reference proteome</keyword>
<feature type="transmembrane region" description="Helical" evidence="1">
    <location>
        <begin position="195"/>
        <end position="216"/>
    </location>
</feature>
<dbReference type="KEGG" id="capn:CBG49_12570"/>
<feature type="transmembrane region" description="Helical" evidence="1">
    <location>
        <begin position="20"/>
        <end position="37"/>
    </location>
</feature>
<feature type="transmembrane region" description="Helical" evidence="1">
    <location>
        <begin position="95"/>
        <end position="117"/>
    </location>
</feature>
<feature type="transmembrane region" description="Helical" evidence="1">
    <location>
        <begin position="163"/>
        <end position="189"/>
    </location>
</feature>
<feature type="transmembrane region" description="Helical" evidence="1">
    <location>
        <begin position="137"/>
        <end position="156"/>
    </location>
</feature>
<protein>
    <submittedName>
        <fullName evidence="2">Uncharacterized protein</fullName>
    </submittedName>
</protein>
<dbReference type="EMBL" id="CP022022">
    <property type="protein sequence ID" value="ASF44556.1"/>
    <property type="molecule type" value="Genomic_DNA"/>
</dbReference>
<organism evidence="2 3">
    <name type="scientific">Capnocytophaga endodontalis</name>
    <dbReference type="NCBI Taxonomy" id="2708117"/>
    <lineage>
        <taxon>Bacteria</taxon>
        <taxon>Pseudomonadati</taxon>
        <taxon>Bacteroidota</taxon>
        <taxon>Flavobacteriia</taxon>
        <taxon>Flavobacteriales</taxon>
        <taxon>Flavobacteriaceae</taxon>
        <taxon>Capnocytophaga</taxon>
    </lineage>
</organism>
<reference evidence="3" key="1">
    <citation type="submission" date="2017-06" db="EMBL/GenBank/DDBJ databases">
        <title>Complete genome sequence of Capnocytophaga sp. KCOM 1579 (=ChDC OS43) isolated from a human refractory periapical abscess lesion.</title>
        <authorList>
            <person name="Kook J.-K."/>
            <person name="Park S.-N."/>
            <person name="Lim Y.K."/>
            <person name="Roh H."/>
        </authorList>
    </citation>
    <scope>NUCLEOTIDE SEQUENCE [LARGE SCALE GENOMIC DNA]</scope>
    <source>
        <strain evidence="3">ChDC OS43</strain>
    </source>
</reference>
<gene>
    <name evidence="2" type="ORF">CBG49_12570</name>
</gene>
<accession>A0A1Z4BTA9</accession>
<dbReference type="AlphaFoldDB" id="A0A1Z4BTA9"/>
<feature type="transmembrane region" description="Helical" evidence="1">
    <location>
        <begin position="228"/>
        <end position="248"/>
    </location>
</feature>
<feature type="transmembrane region" description="Helical" evidence="1">
    <location>
        <begin position="260"/>
        <end position="279"/>
    </location>
</feature>
<feature type="transmembrane region" description="Helical" evidence="1">
    <location>
        <begin position="57"/>
        <end position="75"/>
    </location>
</feature>